<keyword evidence="1" id="KW-0808">Transferase</keyword>
<keyword evidence="9" id="KW-1185">Reference proteome</keyword>
<organism evidence="8 9">
    <name type="scientific">Punica granatum</name>
    <name type="common">Pomegranate</name>
    <dbReference type="NCBI Taxonomy" id="22663"/>
    <lineage>
        <taxon>Eukaryota</taxon>
        <taxon>Viridiplantae</taxon>
        <taxon>Streptophyta</taxon>
        <taxon>Embryophyta</taxon>
        <taxon>Tracheophyta</taxon>
        <taxon>Spermatophyta</taxon>
        <taxon>Magnoliopsida</taxon>
        <taxon>eudicotyledons</taxon>
        <taxon>Gunneridae</taxon>
        <taxon>Pentapetalae</taxon>
        <taxon>rosids</taxon>
        <taxon>malvids</taxon>
        <taxon>Myrtales</taxon>
        <taxon>Lythraceae</taxon>
        <taxon>Punica</taxon>
    </lineage>
</organism>
<evidence type="ECO:0000256" key="3">
    <source>
        <dbReference type="ARBA" id="ARBA00022722"/>
    </source>
</evidence>
<dbReference type="Pfam" id="PF17917">
    <property type="entry name" value="RT_RNaseH"/>
    <property type="match status" value="1"/>
</dbReference>
<accession>A0A2I0IL72</accession>
<dbReference type="GO" id="GO:0016787">
    <property type="term" value="F:hydrolase activity"/>
    <property type="evidence" value="ECO:0007669"/>
    <property type="project" value="UniProtKB-KW"/>
</dbReference>
<feature type="domain" description="Reverse transcriptase RNase H-like" evidence="7">
    <location>
        <begin position="2"/>
        <end position="43"/>
    </location>
</feature>
<gene>
    <name evidence="8" type="ORF">CRG98_035090</name>
</gene>
<dbReference type="EMBL" id="PGOL01002876">
    <property type="protein sequence ID" value="PKI44503.1"/>
    <property type="molecule type" value="Genomic_DNA"/>
</dbReference>
<evidence type="ECO:0000256" key="1">
    <source>
        <dbReference type="ARBA" id="ARBA00022679"/>
    </source>
</evidence>
<keyword evidence="3" id="KW-0540">Nuclease</keyword>
<proteinExistence type="predicted"/>
<reference evidence="8 9" key="1">
    <citation type="submission" date="2017-11" db="EMBL/GenBank/DDBJ databases">
        <title>De-novo sequencing of pomegranate (Punica granatum L.) genome.</title>
        <authorList>
            <person name="Akparov Z."/>
            <person name="Amiraslanov A."/>
            <person name="Hajiyeva S."/>
            <person name="Abbasov M."/>
            <person name="Kaur K."/>
            <person name="Hamwieh A."/>
            <person name="Solovyev V."/>
            <person name="Salamov A."/>
            <person name="Braich B."/>
            <person name="Kosarev P."/>
            <person name="Mahmoud A."/>
            <person name="Hajiyev E."/>
            <person name="Babayeva S."/>
            <person name="Izzatullayeva V."/>
            <person name="Mammadov A."/>
            <person name="Mammadov A."/>
            <person name="Sharifova S."/>
            <person name="Ojaghi J."/>
            <person name="Eynullazada K."/>
            <person name="Bayramov B."/>
            <person name="Abdulazimova A."/>
            <person name="Shahmuradov I."/>
        </authorList>
    </citation>
    <scope>NUCLEOTIDE SEQUENCE [LARGE SCALE GENOMIC DNA]</scope>
    <source>
        <strain evidence="9">cv. AG2017</strain>
        <tissue evidence="8">Leaf</tissue>
    </source>
</reference>
<evidence type="ECO:0000256" key="5">
    <source>
        <dbReference type="ARBA" id="ARBA00022801"/>
    </source>
</evidence>
<comment type="caution">
    <text evidence="8">The sequence shown here is derived from an EMBL/GenBank/DDBJ whole genome shotgun (WGS) entry which is preliminary data.</text>
</comment>
<keyword evidence="2" id="KW-0548">Nucleotidyltransferase</keyword>
<protein>
    <recommendedName>
        <fullName evidence="7">Reverse transcriptase RNase H-like domain-containing protein</fullName>
    </recommendedName>
</protein>
<evidence type="ECO:0000256" key="4">
    <source>
        <dbReference type="ARBA" id="ARBA00022759"/>
    </source>
</evidence>
<evidence type="ECO:0000256" key="6">
    <source>
        <dbReference type="ARBA" id="ARBA00022918"/>
    </source>
</evidence>
<dbReference type="PANTHER" id="PTHR35046">
    <property type="entry name" value="ZINC KNUCKLE (CCHC-TYPE) FAMILY PROTEIN"/>
    <property type="match status" value="1"/>
</dbReference>
<dbReference type="InterPro" id="IPR041373">
    <property type="entry name" value="RT_RNaseH"/>
</dbReference>
<evidence type="ECO:0000313" key="9">
    <source>
        <dbReference type="Proteomes" id="UP000233551"/>
    </source>
</evidence>
<evidence type="ECO:0000259" key="7">
    <source>
        <dbReference type="Pfam" id="PF17917"/>
    </source>
</evidence>
<sequence length="172" mass="20270">MCQHYLWPKEFVIHIDHESLKQLKDQHKLNKRHARWVEFIETFPYVNRYKQGKENVVADVLSRSFPQQLKPPTPAPLSSLLDNAYDFRPKESVVRPVVRFTCWCPPCIKHLCQFKHCSINVRFRAPIIPSLLKRRNTLSHRTHTQVEGNFVHSIDVTPSKFLCLWVNAVICN</sequence>
<dbReference type="Proteomes" id="UP000233551">
    <property type="component" value="Unassembled WGS sequence"/>
</dbReference>
<keyword evidence="5" id="KW-0378">Hydrolase</keyword>
<keyword evidence="4" id="KW-0255">Endonuclease</keyword>
<dbReference type="GO" id="GO:0004519">
    <property type="term" value="F:endonuclease activity"/>
    <property type="evidence" value="ECO:0007669"/>
    <property type="project" value="UniProtKB-KW"/>
</dbReference>
<name>A0A2I0IL72_PUNGR</name>
<keyword evidence="6" id="KW-0695">RNA-directed DNA polymerase</keyword>
<dbReference type="AlphaFoldDB" id="A0A2I0IL72"/>
<dbReference type="PANTHER" id="PTHR35046:SF9">
    <property type="entry name" value="RNA-DIRECTED DNA POLYMERASE"/>
    <property type="match status" value="1"/>
</dbReference>
<evidence type="ECO:0000256" key="2">
    <source>
        <dbReference type="ARBA" id="ARBA00022695"/>
    </source>
</evidence>
<dbReference type="GO" id="GO:0003964">
    <property type="term" value="F:RNA-directed DNA polymerase activity"/>
    <property type="evidence" value="ECO:0007669"/>
    <property type="project" value="UniProtKB-KW"/>
</dbReference>
<evidence type="ECO:0000313" key="8">
    <source>
        <dbReference type="EMBL" id="PKI44503.1"/>
    </source>
</evidence>
<dbReference type="STRING" id="22663.A0A2I0IL72"/>